<dbReference type="PANTHER" id="PTHR12526">
    <property type="entry name" value="GLYCOSYLTRANSFERASE"/>
    <property type="match status" value="1"/>
</dbReference>
<dbReference type="RefSeq" id="WP_290320468.1">
    <property type="nucleotide sequence ID" value="NZ_JAUFPN010000206.1"/>
</dbReference>
<dbReference type="PANTHER" id="PTHR12526:SF636">
    <property type="entry name" value="BLL3647 PROTEIN"/>
    <property type="match status" value="1"/>
</dbReference>
<proteinExistence type="predicted"/>
<accession>A0ABT8AF03</accession>
<evidence type="ECO:0000313" key="3">
    <source>
        <dbReference type="Proteomes" id="UP001529369"/>
    </source>
</evidence>
<evidence type="ECO:0000313" key="2">
    <source>
        <dbReference type="EMBL" id="MDN3568359.1"/>
    </source>
</evidence>
<dbReference type="Pfam" id="PF13524">
    <property type="entry name" value="Glyco_trans_1_2"/>
    <property type="match status" value="1"/>
</dbReference>
<dbReference type="InterPro" id="IPR055259">
    <property type="entry name" value="YkvP/CgeB_Glyco_trans-like"/>
</dbReference>
<keyword evidence="3" id="KW-1185">Reference proteome</keyword>
<evidence type="ECO:0000259" key="1">
    <source>
        <dbReference type="Pfam" id="PF13524"/>
    </source>
</evidence>
<dbReference type="SUPFAM" id="SSF53756">
    <property type="entry name" value="UDP-Glycosyltransferase/glycogen phosphorylase"/>
    <property type="match status" value="1"/>
</dbReference>
<comment type="caution">
    <text evidence="2">The sequence shown here is derived from an EMBL/GenBank/DDBJ whole genome shotgun (WGS) entry which is preliminary data.</text>
</comment>
<reference evidence="3" key="1">
    <citation type="journal article" date="2019" name="Int. J. Syst. Evol. Microbiol.">
        <title>The Global Catalogue of Microorganisms (GCM) 10K type strain sequencing project: providing services to taxonomists for standard genome sequencing and annotation.</title>
        <authorList>
            <consortium name="The Broad Institute Genomics Platform"/>
            <consortium name="The Broad Institute Genome Sequencing Center for Infectious Disease"/>
            <person name="Wu L."/>
            <person name="Ma J."/>
        </authorList>
    </citation>
    <scope>NUCLEOTIDE SEQUENCE [LARGE SCALE GENOMIC DNA]</scope>
    <source>
        <strain evidence="3">CECT 7131</strain>
    </source>
</reference>
<name>A0ABT8AF03_9PROT</name>
<gene>
    <name evidence="2" type="ORF">QWZ14_28605</name>
</gene>
<dbReference type="Proteomes" id="UP001529369">
    <property type="component" value="Unassembled WGS sequence"/>
</dbReference>
<organism evidence="2 3">
    <name type="scientific">Paeniroseomonas aquatica</name>
    <dbReference type="NCBI Taxonomy" id="373043"/>
    <lineage>
        <taxon>Bacteria</taxon>
        <taxon>Pseudomonadati</taxon>
        <taxon>Pseudomonadota</taxon>
        <taxon>Alphaproteobacteria</taxon>
        <taxon>Acetobacterales</taxon>
        <taxon>Acetobacteraceae</taxon>
        <taxon>Paeniroseomonas</taxon>
    </lineage>
</organism>
<dbReference type="Gene3D" id="3.40.50.2000">
    <property type="entry name" value="Glycogen Phosphorylase B"/>
    <property type="match status" value="2"/>
</dbReference>
<feature type="domain" description="Spore protein YkvP/CgeB glycosyl transferase-like" evidence="1">
    <location>
        <begin position="230"/>
        <end position="364"/>
    </location>
</feature>
<protein>
    <recommendedName>
        <fullName evidence="1">Spore protein YkvP/CgeB glycosyl transferase-like domain-containing protein</fullName>
    </recommendedName>
</protein>
<dbReference type="EMBL" id="JAUFPN010000206">
    <property type="protein sequence ID" value="MDN3568359.1"/>
    <property type="molecule type" value="Genomic_DNA"/>
</dbReference>
<sequence length="470" mass="48320">MDALLPSLLLVSPLPPARNGIADYAAALLDGLAPHYRCTVACEDWLAAAPGAAVVDPALAHRLPEAGGRVLHQIGNNPDHGFVLRALRHLPGVTTLHDPGLLHLHESTGESRATILAGLRHAAPGMAATFGAQLRDHGLSTRSNHLLFDLAGEVLARSRAVVVHSRFAQRRLRLTHGEAATAHVAVIPHPLPPGEPPARGAARARLGIPPGDFLLVTAGFAARAKRLDWVAAALAALPGIRWIHAGGADPEQAAAVADRARVTGHLDAANFADHIAAADVLVTLRFPSQGESSGPLARGLAAGVCCLVSDTAAYAELPRDAVIHLPLAGGARALAAALAGLLADPGRAAAIGAAGRRHALAEMALPSVAARYRDVIEASRDRPVAPLAGSAAPPPLLRARPERAAIAQVLAGRQGACRLRLDVSELAALADLSLAPTGLLPGLLPPRAAVRALRVEPDGLLLDLDLAGPG</sequence>